<reference evidence="8 9" key="1">
    <citation type="submission" date="2018-06" db="EMBL/GenBank/DDBJ databases">
        <title>Genomic Encyclopedia of Type Strains, Phase III (KMG-III): the genomes of soil and plant-associated and newly described type strains.</title>
        <authorList>
            <person name="Whitman W."/>
        </authorList>
    </citation>
    <scope>NUCLEOTIDE SEQUENCE [LARGE SCALE GENOMIC DNA]</scope>
    <source>
        <strain evidence="8 9">CECT 7646</strain>
    </source>
</reference>
<keyword evidence="8" id="KW-0282">Flagellum</keyword>
<name>A0A318SGN3_9BURK</name>
<evidence type="ECO:0000256" key="1">
    <source>
        <dbReference type="ARBA" id="ARBA00009764"/>
    </source>
</evidence>
<dbReference type="InterPro" id="IPR003481">
    <property type="entry name" value="FliD_N"/>
</dbReference>
<evidence type="ECO:0000313" key="9">
    <source>
        <dbReference type="Proteomes" id="UP000247540"/>
    </source>
</evidence>
<feature type="domain" description="Flagellar hook-associated protein 2 N-terminal" evidence="6">
    <location>
        <begin position="10"/>
        <end position="106"/>
    </location>
</feature>
<dbReference type="PANTHER" id="PTHR30288">
    <property type="entry name" value="FLAGELLAR CAP/ASSEMBLY PROTEIN FLID"/>
    <property type="match status" value="1"/>
</dbReference>
<evidence type="ECO:0000256" key="5">
    <source>
        <dbReference type="RuleBase" id="RU362066"/>
    </source>
</evidence>
<feature type="domain" description="Flagellar hook-associated protein 2 C-terminal" evidence="7">
    <location>
        <begin position="211"/>
        <end position="437"/>
    </location>
</feature>
<evidence type="ECO:0000256" key="2">
    <source>
        <dbReference type="ARBA" id="ARBA00011255"/>
    </source>
</evidence>
<protein>
    <recommendedName>
        <fullName evidence="5">Flagellar hook-associated protein 2</fullName>
        <shortName evidence="5">HAP2</shortName>
    </recommendedName>
    <alternativeName>
        <fullName evidence="5">Flagellar cap protein</fullName>
    </alternativeName>
</protein>
<evidence type="ECO:0000259" key="6">
    <source>
        <dbReference type="Pfam" id="PF02465"/>
    </source>
</evidence>
<dbReference type="Proteomes" id="UP000247540">
    <property type="component" value="Unassembled WGS sequence"/>
</dbReference>
<comment type="similarity">
    <text evidence="1 5">Belongs to the FliD family.</text>
</comment>
<organism evidence="8 9">
    <name type="scientific">Xylophilus ampelinus</name>
    <dbReference type="NCBI Taxonomy" id="54067"/>
    <lineage>
        <taxon>Bacteria</taxon>
        <taxon>Pseudomonadati</taxon>
        <taxon>Pseudomonadota</taxon>
        <taxon>Betaproteobacteria</taxon>
        <taxon>Burkholderiales</taxon>
        <taxon>Xylophilus</taxon>
    </lineage>
</organism>
<keyword evidence="8" id="KW-0969">Cilium</keyword>
<evidence type="ECO:0000256" key="3">
    <source>
        <dbReference type="ARBA" id="ARBA00023054"/>
    </source>
</evidence>
<comment type="function">
    <text evidence="5">Required for morphogenesis and for the elongation of the flagellar filament by facilitating polymerization of the flagellin monomers at the tip of growing filament. Forms a capping structure, which prevents flagellin subunits (transported through the central channel of the flagellum) from leaking out without polymerization at the distal end.</text>
</comment>
<dbReference type="Pfam" id="PF07195">
    <property type="entry name" value="FliD_C"/>
    <property type="match status" value="1"/>
</dbReference>
<evidence type="ECO:0000313" key="8">
    <source>
        <dbReference type="EMBL" id="PYE73736.1"/>
    </source>
</evidence>
<dbReference type="InterPro" id="IPR040026">
    <property type="entry name" value="FliD"/>
</dbReference>
<comment type="caution">
    <text evidence="8">The sequence shown here is derived from an EMBL/GenBank/DDBJ whole genome shotgun (WGS) entry which is preliminary data.</text>
</comment>
<evidence type="ECO:0000259" key="7">
    <source>
        <dbReference type="Pfam" id="PF07195"/>
    </source>
</evidence>
<dbReference type="OrthoDB" id="9810816at2"/>
<keyword evidence="9" id="KW-1185">Reference proteome</keyword>
<evidence type="ECO:0000256" key="4">
    <source>
        <dbReference type="ARBA" id="ARBA00023143"/>
    </source>
</evidence>
<dbReference type="InterPro" id="IPR010809">
    <property type="entry name" value="FliD_C"/>
</dbReference>
<comment type="subcellular location">
    <subcellularLocation>
        <location evidence="5">Secreted</location>
    </subcellularLocation>
    <subcellularLocation>
        <location evidence="5">Bacterial flagellum</location>
    </subcellularLocation>
</comment>
<dbReference type="AlphaFoldDB" id="A0A318SGN3"/>
<comment type="subunit">
    <text evidence="2 5">Homopentamer.</text>
</comment>
<accession>A0A318SGN3</accession>
<dbReference type="Pfam" id="PF02465">
    <property type="entry name" value="FliD_N"/>
    <property type="match status" value="1"/>
</dbReference>
<dbReference type="GO" id="GO:0071973">
    <property type="term" value="P:bacterial-type flagellum-dependent cell motility"/>
    <property type="evidence" value="ECO:0007669"/>
    <property type="project" value="TreeGrafter"/>
</dbReference>
<dbReference type="GO" id="GO:0007155">
    <property type="term" value="P:cell adhesion"/>
    <property type="evidence" value="ECO:0007669"/>
    <property type="project" value="InterPro"/>
</dbReference>
<keyword evidence="8" id="KW-0966">Cell projection</keyword>
<dbReference type="GO" id="GO:0005576">
    <property type="term" value="C:extracellular region"/>
    <property type="evidence" value="ECO:0007669"/>
    <property type="project" value="UniProtKB-SubCell"/>
</dbReference>
<keyword evidence="5" id="KW-0964">Secreted</keyword>
<gene>
    <name evidence="8" type="ORF">DFQ15_1332</name>
</gene>
<dbReference type="PANTHER" id="PTHR30288:SF0">
    <property type="entry name" value="FLAGELLAR HOOK-ASSOCIATED PROTEIN 2"/>
    <property type="match status" value="1"/>
</dbReference>
<dbReference type="EMBL" id="QJTC01000033">
    <property type="protein sequence ID" value="PYE73736.1"/>
    <property type="molecule type" value="Genomic_DNA"/>
</dbReference>
<sequence length="454" mass="46097">MAISSIGLGSGLDVKSIVSQLVAIEKQPLTKLQTQEASIQSQISTYSQIKSLVSTFADAASALTRDSGWNAMSISSTDAASANATVTGIAAAGSYSLEVSQLAQAQTSVSGVAVPATTVFGAGTLAIKVGSKDAVNITLTEGDNTTLAGIASKINDAGAGVVATVVTDSTGQRLMLRGSTTGSETAFTVSTSSGFATAPAGALGFTATQNAQDTKAKLNGLDITSATRDFADVVSGLKFTASKVTTATGPVGITVASDTATTKKNIQTFVDAYNAINDLVSSSTKYDVDSKTAGLLQGDATALNLQNMLRNVIGSSTAGGAFATLSDIGIAVQRGGTLKVDSAKLDKSLAADAAGVKNLFANASADESAKGLAVRLKALTTQMLAFDGTFNSKTDALTSADKRNGVEQSKVNARAAALEKRLNAQYSALDTQMASLTSLNSYIAQQVTNWNKSS</sequence>
<keyword evidence="4 5" id="KW-0975">Bacterial flagellum</keyword>
<keyword evidence="3" id="KW-0175">Coiled coil</keyword>
<proteinExistence type="inferred from homology"/>
<dbReference type="RefSeq" id="WP_110466894.1">
    <property type="nucleotide sequence ID" value="NZ_JAMOFZ010000032.1"/>
</dbReference>
<dbReference type="GO" id="GO:0009424">
    <property type="term" value="C:bacterial-type flagellum hook"/>
    <property type="evidence" value="ECO:0007669"/>
    <property type="project" value="UniProtKB-UniRule"/>
</dbReference>
<dbReference type="GO" id="GO:0009421">
    <property type="term" value="C:bacterial-type flagellum filament cap"/>
    <property type="evidence" value="ECO:0007669"/>
    <property type="project" value="InterPro"/>
</dbReference>